<dbReference type="KEGG" id="tva:4756729"/>
<evidence type="ECO:0000313" key="2">
    <source>
        <dbReference type="Proteomes" id="UP000001542"/>
    </source>
</evidence>
<dbReference type="VEuPathDB" id="TrichDB:TVAGG3_0283020"/>
<dbReference type="RefSeq" id="XP_001311856.1">
    <property type="nucleotide sequence ID" value="XM_001311855.1"/>
</dbReference>
<protein>
    <submittedName>
        <fullName evidence="1">Uncharacterized protein</fullName>
    </submittedName>
</protein>
<accession>A2F850</accession>
<gene>
    <name evidence="1" type="ORF">TVAG_242910</name>
</gene>
<evidence type="ECO:0000313" key="1">
    <source>
        <dbReference type="EMBL" id="EAX98926.1"/>
    </source>
</evidence>
<name>A2F850_TRIV3</name>
<reference evidence="1" key="1">
    <citation type="submission" date="2006-10" db="EMBL/GenBank/DDBJ databases">
        <authorList>
            <person name="Amadeo P."/>
            <person name="Zhao Q."/>
            <person name="Wortman J."/>
            <person name="Fraser-Liggett C."/>
            <person name="Carlton J."/>
        </authorList>
    </citation>
    <scope>NUCLEOTIDE SEQUENCE</scope>
    <source>
        <strain evidence="1">G3</strain>
    </source>
</reference>
<reference evidence="1" key="2">
    <citation type="journal article" date="2007" name="Science">
        <title>Draft genome sequence of the sexually transmitted pathogen Trichomonas vaginalis.</title>
        <authorList>
            <person name="Carlton J.M."/>
            <person name="Hirt R.P."/>
            <person name="Silva J.C."/>
            <person name="Delcher A.L."/>
            <person name="Schatz M."/>
            <person name="Zhao Q."/>
            <person name="Wortman J.R."/>
            <person name="Bidwell S.L."/>
            <person name="Alsmark U.C.M."/>
            <person name="Besteiro S."/>
            <person name="Sicheritz-Ponten T."/>
            <person name="Noel C.J."/>
            <person name="Dacks J.B."/>
            <person name="Foster P.G."/>
            <person name="Simillion C."/>
            <person name="Van de Peer Y."/>
            <person name="Miranda-Saavedra D."/>
            <person name="Barton G.J."/>
            <person name="Westrop G.D."/>
            <person name="Mueller S."/>
            <person name="Dessi D."/>
            <person name="Fiori P.L."/>
            <person name="Ren Q."/>
            <person name="Paulsen I."/>
            <person name="Zhang H."/>
            <person name="Bastida-Corcuera F.D."/>
            <person name="Simoes-Barbosa A."/>
            <person name="Brown M.T."/>
            <person name="Hayes R.D."/>
            <person name="Mukherjee M."/>
            <person name="Okumura C.Y."/>
            <person name="Schneider R."/>
            <person name="Smith A.J."/>
            <person name="Vanacova S."/>
            <person name="Villalvazo M."/>
            <person name="Haas B.J."/>
            <person name="Pertea M."/>
            <person name="Feldblyum T.V."/>
            <person name="Utterback T.R."/>
            <person name="Shu C.L."/>
            <person name="Osoegawa K."/>
            <person name="de Jong P.J."/>
            <person name="Hrdy I."/>
            <person name="Horvathova L."/>
            <person name="Zubacova Z."/>
            <person name="Dolezal P."/>
            <person name="Malik S.B."/>
            <person name="Logsdon J.M. Jr."/>
            <person name="Henze K."/>
            <person name="Gupta A."/>
            <person name="Wang C.C."/>
            <person name="Dunne R.L."/>
            <person name="Upcroft J.A."/>
            <person name="Upcroft P."/>
            <person name="White O."/>
            <person name="Salzberg S.L."/>
            <person name="Tang P."/>
            <person name="Chiu C.-H."/>
            <person name="Lee Y.-S."/>
            <person name="Embley T.M."/>
            <person name="Coombs G.H."/>
            <person name="Mottram J.C."/>
            <person name="Tachezy J."/>
            <person name="Fraser-Liggett C.M."/>
            <person name="Johnson P.J."/>
        </authorList>
    </citation>
    <scope>NUCLEOTIDE SEQUENCE [LARGE SCALE GENOMIC DNA]</scope>
    <source>
        <strain evidence="1">G3</strain>
    </source>
</reference>
<organism evidence="1 2">
    <name type="scientific">Trichomonas vaginalis (strain ATCC PRA-98 / G3)</name>
    <dbReference type="NCBI Taxonomy" id="412133"/>
    <lineage>
        <taxon>Eukaryota</taxon>
        <taxon>Metamonada</taxon>
        <taxon>Parabasalia</taxon>
        <taxon>Trichomonadida</taxon>
        <taxon>Trichomonadidae</taxon>
        <taxon>Trichomonas</taxon>
    </lineage>
</organism>
<dbReference type="VEuPathDB" id="TrichDB:TVAG_242910"/>
<dbReference type="Proteomes" id="UP000001542">
    <property type="component" value="Unassembled WGS sequence"/>
</dbReference>
<proteinExistence type="predicted"/>
<dbReference type="AlphaFoldDB" id="A2F850"/>
<sequence>MLDQSFLTIENVIGPILLTSPLQENIIERMEKCTFEFFIPIEDITKALSNVKGYPLIGNNVYHYTSSLITICLHMGAVIPQHVTEGWLSFTGNSIFNTFDHNWNLTGQSKTDILPSRDHPFAGVSMIVTVTNEISNYIGTRCNEVKSKSSNKTPARGIAVVFISPVFEKPNPIYSDDCLEALLCTKLETESTDNSGWLIFGSKGDLLTPYNYLDFDDEDKPSNMWISERLKTQDLIIENINSRYILTRNGNMFSLFREAEEKELVVNIIRWYNLIWGKDSIKYEDTTIEKPLRYSWITKT</sequence>
<dbReference type="InParanoid" id="A2F850"/>
<dbReference type="EMBL" id="DS113657">
    <property type="protein sequence ID" value="EAX98926.1"/>
    <property type="molecule type" value="Genomic_DNA"/>
</dbReference>
<keyword evidence="2" id="KW-1185">Reference proteome</keyword>